<keyword evidence="6 10" id="KW-1133">Transmembrane helix</keyword>
<dbReference type="InterPro" id="IPR001898">
    <property type="entry name" value="SLC13A/DASS"/>
</dbReference>
<evidence type="ECO:0000256" key="4">
    <source>
        <dbReference type="ARBA" id="ARBA00022692"/>
    </source>
</evidence>
<evidence type="ECO:0000256" key="6">
    <source>
        <dbReference type="ARBA" id="ARBA00022989"/>
    </source>
</evidence>
<dbReference type="PANTHER" id="PTHR10283:SF82">
    <property type="entry name" value="SOLUTE CARRIER FAMILY 13 MEMBER 2"/>
    <property type="match status" value="1"/>
</dbReference>
<dbReference type="CDD" id="cd01115">
    <property type="entry name" value="SLC13_permease"/>
    <property type="match status" value="1"/>
</dbReference>
<keyword evidence="5" id="KW-0769">Symport</keyword>
<feature type="transmembrane region" description="Helical" evidence="10">
    <location>
        <begin position="194"/>
        <end position="216"/>
    </location>
</feature>
<proteinExistence type="inferred from homology"/>
<feature type="transmembrane region" description="Helical" evidence="10">
    <location>
        <begin position="520"/>
        <end position="539"/>
    </location>
</feature>
<organism evidence="11 12">
    <name type="scientific">Oceanobacillus caeni</name>
    <dbReference type="NCBI Taxonomy" id="405946"/>
    <lineage>
        <taxon>Bacteria</taxon>
        <taxon>Bacillati</taxon>
        <taxon>Bacillota</taxon>
        <taxon>Bacilli</taxon>
        <taxon>Bacillales</taxon>
        <taxon>Bacillaceae</taxon>
        <taxon>Oceanobacillus</taxon>
    </lineage>
</organism>
<feature type="transmembrane region" description="Helical" evidence="10">
    <location>
        <begin position="433"/>
        <end position="450"/>
    </location>
</feature>
<comment type="caution">
    <text evidence="11">The sequence shown here is derived from an EMBL/GenBank/DDBJ whole genome shotgun (WGS) entry which is preliminary data.</text>
</comment>
<feature type="transmembrane region" description="Helical" evidence="10">
    <location>
        <begin position="334"/>
        <end position="353"/>
    </location>
</feature>
<protein>
    <recommendedName>
        <fullName evidence="3">Sodium-dependent dicarboxylate transporter SdcS</fullName>
    </recommendedName>
    <alternativeName>
        <fullName evidence="8">Na(+)/dicarboxylate symporter</fullName>
    </alternativeName>
</protein>
<dbReference type="PANTHER" id="PTHR10283">
    <property type="entry name" value="SOLUTE CARRIER FAMILY 13 MEMBER"/>
    <property type="match status" value="1"/>
</dbReference>
<evidence type="ECO:0000256" key="7">
    <source>
        <dbReference type="ARBA" id="ARBA00023136"/>
    </source>
</evidence>
<feature type="transmembrane region" description="Helical" evidence="10">
    <location>
        <begin position="277"/>
        <end position="299"/>
    </location>
</feature>
<dbReference type="EMBL" id="LGTK01000014">
    <property type="protein sequence ID" value="KPH76468.1"/>
    <property type="molecule type" value="Genomic_DNA"/>
</dbReference>
<evidence type="ECO:0000256" key="8">
    <source>
        <dbReference type="ARBA" id="ARBA00031174"/>
    </source>
</evidence>
<dbReference type="Proteomes" id="UP000037854">
    <property type="component" value="Unassembled WGS sequence"/>
</dbReference>
<dbReference type="Pfam" id="PF00939">
    <property type="entry name" value="Na_sulph_symp"/>
    <property type="match status" value="1"/>
</dbReference>
<feature type="transmembrane region" description="Helical" evidence="10">
    <location>
        <begin position="69"/>
        <end position="85"/>
    </location>
</feature>
<keyword evidence="12" id="KW-1185">Reference proteome</keyword>
<evidence type="ECO:0000313" key="11">
    <source>
        <dbReference type="EMBL" id="KPH76468.1"/>
    </source>
</evidence>
<feature type="transmembrane region" description="Helical" evidence="10">
    <location>
        <begin position="138"/>
        <end position="156"/>
    </location>
</feature>
<evidence type="ECO:0000256" key="2">
    <source>
        <dbReference type="ARBA" id="ARBA00006772"/>
    </source>
</evidence>
<feature type="transmembrane region" description="Helical" evidence="10">
    <location>
        <begin position="97"/>
        <end position="126"/>
    </location>
</feature>
<feature type="region of interest" description="Disordered" evidence="9">
    <location>
        <begin position="34"/>
        <end position="62"/>
    </location>
</feature>
<evidence type="ECO:0000256" key="3">
    <source>
        <dbReference type="ARBA" id="ARBA00020150"/>
    </source>
</evidence>
<comment type="similarity">
    <text evidence="2">Belongs to the SLC13A/DASS transporter (TC 2.A.47) family. NADC subfamily.</text>
</comment>
<evidence type="ECO:0000256" key="1">
    <source>
        <dbReference type="ARBA" id="ARBA00004141"/>
    </source>
</evidence>
<name>A0ABR5MKT3_9BACI</name>
<evidence type="ECO:0000256" key="5">
    <source>
        <dbReference type="ARBA" id="ARBA00022847"/>
    </source>
</evidence>
<sequence>MVQKSIGAFWGWLWQSHENTKRLLTFSQLRNVEESQTSKGQKENGSSISGKGNKKGHNKKPAYKPAQKVGLILGPLLFLLTLLFFHPEGLSPEARSVLAVTLWVATWWITEPIPIPVSSLIPIILLPMTGALDGNTVVSSYGNDIIFLFLGGFFIATAMEKWNLHKRMALSIISIIGTSPQRIVLGFMVSTAFLSMWVSNTAATMMLIPMGLAIVQQASSSLEKGKYASDIPKFEKSVIFGIGYAATIGGLGTLIGTPPLSILAGTVGQMFDTEISFAGWMAVGVPLVILLIPLLWLYLTKVVYKINFRELPGGKEQIYKERKSLGKISYEEKAVAFVFAFAAFMWITRTFIWENIVEVPGISDGIIAMMATVLLFLIPAKREEGSKIMEWKDSKDIPWGILILFGGGLAIAAGFTSSGLSEWIGQQLAGLEGMNILLVIFISTLVILLLTEITSNTATATMIIPVVASLALALNLHPYALMVPCAMAANCSFMLPVGTPPNAIMYGTGKLTITEMVKNGFWLNNFTLVLVVLVVYFYLPVVWGIDLFEIPAEFR</sequence>
<accession>A0ABR5MKT3</accession>
<feature type="transmembrane region" description="Helical" evidence="10">
    <location>
        <begin position="480"/>
        <end position="499"/>
    </location>
</feature>
<feature type="transmembrane region" description="Helical" evidence="10">
    <location>
        <begin position="399"/>
        <end position="421"/>
    </location>
</feature>
<evidence type="ECO:0000313" key="12">
    <source>
        <dbReference type="Proteomes" id="UP000037854"/>
    </source>
</evidence>
<evidence type="ECO:0000256" key="10">
    <source>
        <dbReference type="SAM" id="Phobius"/>
    </source>
</evidence>
<keyword evidence="7 10" id="KW-0472">Membrane</keyword>
<evidence type="ECO:0000256" key="9">
    <source>
        <dbReference type="SAM" id="MobiDB-lite"/>
    </source>
</evidence>
<feature type="transmembrane region" description="Helical" evidence="10">
    <location>
        <begin position="457"/>
        <end position="474"/>
    </location>
</feature>
<dbReference type="NCBIfam" id="TIGR00785">
    <property type="entry name" value="dass"/>
    <property type="match status" value="1"/>
</dbReference>
<dbReference type="RefSeq" id="WP_060668094.1">
    <property type="nucleotide sequence ID" value="NZ_LGTK01000014.1"/>
</dbReference>
<feature type="compositionally biased region" description="Basic residues" evidence="9">
    <location>
        <begin position="52"/>
        <end position="62"/>
    </location>
</feature>
<keyword evidence="4 10" id="KW-0812">Transmembrane</keyword>
<reference evidence="11 12" key="1">
    <citation type="submission" date="2015-07" db="EMBL/GenBank/DDBJ databases">
        <title>High-quality draft genome sequence of Oceanobacillus caeni HM6, a bacillus isolated from a human feces.</title>
        <authorList>
            <person name="Kumar J."/>
            <person name="Verma M.K."/>
            <person name="Pandey R."/>
            <person name="Bhambi M."/>
            <person name="Chauhan N."/>
        </authorList>
    </citation>
    <scope>NUCLEOTIDE SEQUENCE [LARGE SCALE GENOMIC DNA]</scope>
    <source>
        <strain evidence="11 12">HM6</strain>
    </source>
</reference>
<feature type="transmembrane region" description="Helical" evidence="10">
    <location>
        <begin position="237"/>
        <end position="257"/>
    </location>
</feature>
<keyword evidence="5" id="KW-0813">Transport</keyword>
<comment type="subcellular location">
    <subcellularLocation>
        <location evidence="1">Membrane</location>
        <topology evidence="1">Multi-pass membrane protein</topology>
    </subcellularLocation>
</comment>
<gene>
    <name evidence="11" type="ORF">AFL42_05830</name>
</gene>
<feature type="transmembrane region" description="Helical" evidence="10">
    <location>
        <begin position="359"/>
        <end position="378"/>
    </location>
</feature>